<dbReference type="AlphaFoldDB" id="A0AAX4HRY7"/>
<dbReference type="KEGG" id="psti:SOO65_03830"/>
<gene>
    <name evidence="2" type="ORF">SOO65_03830</name>
</gene>
<dbReference type="PANTHER" id="PTHR19328:SF75">
    <property type="entry name" value="ALDOSE SUGAR DEHYDROGENASE YLII"/>
    <property type="match status" value="1"/>
</dbReference>
<dbReference type="InterPro" id="IPR011042">
    <property type="entry name" value="6-blade_b-propeller_TolB-like"/>
</dbReference>
<reference evidence="2 3" key="1">
    <citation type="submission" date="2023-11" db="EMBL/GenBank/DDBJ databases">
        <title>Peredibacter starrii A3.12.</title>
        <authorList>
            <person name="Mitchell R.J."/>
        </authorList>
    </citation>
    <scope>NUCLEOTIDE SEQUENCE [LARGE SCALE GENOMIC DNA]</scope>
    <source>
        <strain evidence="2 3">A3.12</strain>
    </source>
</reference>
<dbReference type="Pfam" id="PF07995">
    <property type="entry name" value="GSDH"/>
    <property type="match status" value="1"/>
</dbReference>
<evidence type="ECO:0000313" key="3">
    <source>
        <dbReference type="Proteomes" id="UP001324634"/>
    </source>
</evidence>
<dbReference type="InterPro" id="IPR012938">
    <property type="entry name" value="Glc/Sorbosone_DH"/>
</dbReference>
<keyword evidence="3" id="KW-1185">Reference proteome</keyword>
<accession>A0AAX4HRY7</accession>
<dbReference type="PANTHER" id="PTHR19328">
    <property type="entry name" value="HEDGEHOG-INTERACTING PROTEIN"/>
    <property type="match status" value="1"/>
</dbReference>
<evidence type="ECO:0000313" key="2">
    <source>
        <dbReference type="EMBL" id="WPU65868.1"/>
    </source>
</evidence>
<keyword evidence="2" id="KW-0560">Oxidoreductase</keyword>
<organism evidence="2 3">
    <name type="scientific">Peredibacter starrii</name>
    <dbReference type="NCBI Taxonomy" id="28202"/>
    <lineage>
        <taxon>Bacteria</taxon>
        <taxon>Pseudomonadati</taxon>
        <taxon>Bdellovibrionota</taxon>
        <taxon>Bacteriovoracia</taxon>
        <taxon>Bacteriovoracales</taxon>
        <taxon>Bacteriovoracaceae</taxon>
        <taxon>Peredibacter</taxon>
    </lineage>
</organism>
<protein>
    <submittedName>
        <fullName evidence="2">PQQ-dependent sugar dehydrogenase</fullName>
        <ecNumber evidence="2">1.1.5.-</ecNumber>
    </submittedName>
</protein>
<feature type="domain" description="Glucose/Sorbosone dehydrogenase" evidence="1">
    <location>
        <begin position="43"/>
        <end position="333"/>
    </location>
</feature>
<proteinExistence type="predicted"/>
<dbReference type="EC" id="1.1.5.-" evidence="2"/>
<dbReference type="EMBL" id="CP139487">
    <property type="protein sequence ID" value="WPU65868.1"/>
    <property type="molecule type" value="Genomic_DNA"/>
</dbReference>
<dbReference type="Gene3D" id="2.120.10.30">
    <property type="entry name" value="TolB, C-terminal domain"/>
    <property type="match status" value="1"/>
</dbReference>
<dbReference type="SUPFAM" id="SSF50952">
    <property type="entry name" value="Soluble quinoprotein glucose dehydrogenase"/>
    <property type="match status" value="1"/>
</dbReference>
<sequence>MHFLIFILFFAIACSNNDSGSDAPQSQQENTQLEVLLDRSDVIWGFDFLPDKRIIFTERSGHLLVWDPNQNSTSDISGLPPISSSGESGLLDLELHPNFDSNQLVYFCYSEPGRTIALGRGELNESTLNNVQKLFSANNANSSSIHFGCRIEFDDAGKVFLSLGDQNEPSRAQDSNSFLGKIVRMNDDGSGLEIWSSGHRNVQGLAIRPGTNDLFEVEHGPTGGDELNIIEQGNNYGWPLVTRGEPAGELGQSAPGFVDPLASWTPAIAPSGITFYQGDLYIACLRGRQIRRISLDGSTVTNQEILFSDAGYRFRNLRPGPDGFLYFSTDSGELGRIVPSVSSP</sequence>
<evidence type="ECO:0000259" key="1">
    <source>
        <dbReference type="Pfam" id="PF07995"/>
    </source>
</evidence>
<dbReference type="GO" id="GO:0016491">
    <property type="term" value="F:oxidoreductase activity"/>
    <property type="evidence" value="ECO:0007669"/>
    <property type="project" value="UniProtKB-KW"/>
</dbReference>
<name>A0AAX4HRY7_9BACT</name>
<dbReference type="InterPro" id="IPR011041">
    <property type="entry name" value="Quinoprot_gluc/sorb_DH_b-prop"/>
</dbReference>
<dbReference type="Proteomes" id="UP001324634">
    <property type="component" value="Chromosome"/>
</dbReference>
<dbReference type="RefSeq" id="WP_321397202.1">
    <property type="nucleotide sequence ID" value="NZ_CP139487.1"/>
</dbReference>